<reference evidence="1 2" key="1">
    <citation type="submission" date="2016-10" db="EMBL/GenBank/DDBJ databases">
        <authorList>
            <person name="de Groot N.N."/>
        </authorList>
    </citation>
    <scope>NUCLEOTIDE SEQUENCE [LARGE SCALE GENOMIC DNA]</scope>
    <source>
        <strain evidence="1 2">DSM 24015</strain>
    </source>
</reference>
<proteinExistence type="predicted"/>
<dbReference type="EMBL" id="FNAS01000001">
    <property type="protein sequence ID" value="SDD89740.1"/>
    <property type="molecule type" value="Genomic_DNA"/>
</dbReference>
<gene>
    <name evidence="1" type="ORF">SAMN05421544_101164</name>
</gene>
<dbReference type="Proteomes" id="UP000198517">
    <property type="component" value="Unassembled WGS sequence"/>
</dbReference>
<keyword evidence="2" id="KW-1185">Reference proteome</keyword>
<protein>
    <submittedName>
        <fullName evidence="1">Uncharacterized protein</fullName>
    </submittedName>
</protein>
<dbReference type="RefSeq" id="WP_143017701.1">
    <property type="nucleotide sequence ID" value="NZ_FNAS01000001.1"/>
</dbReference>
<name>A0A1G6YHB2_9FLAO</name>
<evidence type="ECO:0000313" key="1">
    <source>
        <dbReference type="EMBL" id="SDD89740.1"/>
    </source>
</evidence>
<sequence>MKKYFLSSLVCFSLSCKKTENVERGTVETENVNSLENVAYPEEVDSISIVPPVKDSMANEQVQDSPKSFLKYSFVVIKTYTSFGYGSGRTETYATGIFETYDDMSEDEKYKILDEAQSKIFTTGNVKSRKIKSYDTYAEASRAREKILGIN</sequence>
<dbReference type="PROSITE" id="PS51257">
    <property type="entry name" value="PROKAR_LIPOPROTEIN"/>
    <property type="match status" value="1"/>
</dbReference>
<dbReference type="AlphaFoldDB" id="A0A1G6YHB2"/>
<organism evidence="1 2">
    <name type="scientific">Riemerella columbipharyngis</name>
    <dbReference type="NCBI Taxonomy" id="1071918"/>
    <lineage>
        <taxon>Bacteria</taxon>
        <taxon>Pseudomonadati</taxon>
        <taxon>Bacteroidota</taxon>
        <taxon>Flavobacteriia</taxon>
        <taxon>Flavobacteriales</taxon>
        <taxon>Weeksellaceae</taxon>
        <taxon>Riemerella</taxon>
    </lineage>
</organism>
<accession>A0A1G6YHB2</accession>
<evidence type="ECO:0000313" key="2">
    <source>
        <dbReference type="Proteomes" id="UP000198517"/>
    </source>
</evidence>